<proteinExistence type="predicted"/>
<sequence>MSNSGRFHRAARDGYLDLLKEATRKDCNERDELGMTPTLWAAYHGNLDALRLLVSRGGDPDKTDYQGSTALHHAAANGHISCLTFLVQFGCNIWGLDNDYHTPLDVAAMNERMDCVRYLDSVVAQQSKMNAKVVKKLKDKQFKEAEKRIKKFSKMQKEQERRVEKYHVKTEKKLSTSEEKGAAPGAQRRNFHPNTHMNFSEATAMSKKKGIPKKIADKRKQSDSSAVFKVSSIEDGKRSIRSLSGTMLQDQNVLLGNPVSAKTQRSSDLDLSDEEDEDSVSRAVSEPNFNFRDGSDTQSTILDRPGFGNIVFRQNYPTAAMFSLPAGLQNGGKDTDQVDRLDSITTILAAQEAYDQDQNNSMANSGSGLSADRPWEDDGLDDLDLEDELNGNASSPLQLFLSIHNLAEYLPIFNREQIDLDALMLCTDEDLKSVNLPLGPRKKLMDAVSRRKAILHEPGSLEDTAL</sequence>
<evidence type="ECO:0000256" key="3">
    <source>
        <dbReference type="ARBA" id="ARBA00023043"/>
    </source>
</evidence>
<feature type="repeat" description="ANK" evidence="5">
    <location>
        <begin position="33"/>
        <end position="65"/>
    </location>
</feature>
<feature type="region of interest" description="Disordered" evidence="6">
    <location>
        <begin position="357"/>
        <end position="382"/>
    </location>
</feature>
<accession>A0A8J9ZEG4</accession>
<feature type="compositionally biased region" description="Polar residues" evidence="6">
    <location>
        <begin position="192"/>
        <end position="203"/>
    </location>
</feature>
<dbReference type="InterPro" id="IPR001660">
    <property type="entry name" value="SAM"/>
</dbReference>
<evidence type="ECO:0000256" key="6">
    <source>
        <dbReference type="SAM" id="MobiDB-lite"/>
    </source>
</evidence>
<evidence type="ECO:0000256" key="5">
    <source>
        <dbReference type="PROSITE-ProRule" id="PRU00023"/>
    </source>
</evidence>
<feature type="domain" description="SAM" evidence="7">
    <location>
        <begin position="389"/>
        <end position="454"/>
    </location>
</feature>
<gene>
    <name evidence="8" type="primary">USH1G</name>
    <name evidence="8" type="ORF">BLAG_LOCUS12539</name>
</gene>
<evidence type="ECO:0000259" key="7">
    <source>
        <dbReference type="SMART" id="SM00454"/>
    </source>
</evidence>
<dbReference type="Pfam" id="PF12796">
    <property type="entry name" value="Ank_2"/>
    <property type="match status" value="1"/>
</dbReference>
<keyword evidence="9" id="KW-1185">Reference proteome</keyword>
<evidence type="ECO:0000256" key="2">
    <source>
        <dbReference type="ARBA" id="ARBA00022737"/>
    </source>
</evidence>
<dbReference type="Pfam" id="PF00536">
    <property type="entry name" value="SAM_1"/>
    <property type="match status" value="1"/>
</dbReference>
<dbReference type="InterPro" id="IPR002110">
    <property type="entry name" value="Ankyrin_rpt"/>
</dbReference>
<keyword evidence="3 5" id="KW-0040">ANK repeat</keyword>
<evidence type="ECO:0000313" key="8">
    <source>
        <dbReference type="EMBL" id="CAH1252463.1"/>
    </source>
</evidence>
<evidence type="ECO:0000256" key="4">
    <source>
        <dbReference type="ARBA" id="ARBA00023273"/>
    </source>
</evidence>
<dbReference type="Proteomes" id="UP000838412">
    <property type="component" value="Chromosome 19"/>
</dbReference>
<dbReference type="InterPro" id="IPR050776">
    <property type="entry name" value="Ank_Repeat/CDKN_Inhibitor"/>
</dbReference>
<dbReference type="FunFam" id="1.25.40.20:FF:000074">
    <property type="entry name" value="Usher syndrome type-1G protein isoform X1"/>
    <property type="match status" value="1"/>
</dbReference>
<organism evidence="8 9">
    <name type="scientific">Branchiostoma lanceolatum</name>
    <name type="common">Common lancelet</name>
    <name type="synonym">Amphioxus lanceolatum</name>
    <dbReference type="NCBI Taxonomy" id="7740"/>
    <lineage>
        <taxon>Eukaryota</taxon>
        <taxon>Metazoa</taxon>
        <taxon>Chordata</taxon>
        <taxon>Cephalochordata</taxon>
        <taxon>Leptocardii</taxon>
        <taxon>Amphioxiformes</taxon>
        <taxon>Branchiostomatidae</taxon>
        <taxon>Branchiostoma</taxon>
    </lineage>
</organism>
<feature type="compositionally biased region" description="Polar residues" evidence="6">
    <location>
        <begin position="255"/>
        <end position="264"/>
    </location>
</feature>
<protein>
    <submittedName>
        <fullName evidence="8">USH1G protein</fullName>
    </submittedName>
</protein>
<dbReference type="SUPFAM" id="SSF47769">
    <property type="entry name" value="SAM/Pointed domain"/>
    <property type="match status" value="1"/>
</dbReference>
<dbReference type="Gene3D" id="1.25.40.20">
    <property type="entry name" value="Ankyrin repeat-containing domain"/>
    <property type="match status" value="1"/>
</dbReference>
<dbReference type="OrthoDB" id="76949at2759"/>
<dbReference type="PANTHER" id="PTHR24201">
    <property type="entry name" value="ANK_REP_REGION DOMAIN-CONTAINING PROTEIN"/>
    <property type="match status" value="1"/>
</dbReference>
<comment type="subcellular location">
    <subcellularLocation>
        <location evidence="1">Cell projection</location>
    </subcellularLocation>
</comment>
<dbReference type="FunFam" id="1.10.150.50:FF:000034">
    <property type="entry name" value="ankyrin repeat and SAM domain-containing protein 4B"/>
    <property type="match status" value="1"/>
</dbReference>
<dbReference type="AlphaFoldDB" id="A0A8J9ZEG4"/>
<name>A0A8J9ZEG4_BRALA</name>
<reference evidence="8" key="1">
    <citation type="submission" date="2022-01" db="EMBL/GenBank/DDBJ databases">
        <authorList>
            <person name="Braso-Vives M."/>
        </authorList>
    </citation>
    <scope>NUCLEOTIDE SEQUENCE</scope>
</reference>
<feature type="repeat" description="ANK" evidence="5">
    <location>
        <begin position="66"/>
        <end position="98"/>
    </location>
</feature>
<dbReference type="PROSITE" id="PS50297">
    <property type="entry name" value="ANK_REP_REGION"/>
    <property type="match status" value="2"/>
</dbReference>
<dbReference type="SMART" id="SM00248">
    <property type="entry name" value="ANK"/>
    <property type="match status" value="3"/>
</dbReference>
<keyword evidence="4" id="KW-0966">Cell projection</keyword>
<dbReference type="InterPro" id="IPR036770">
    <property type="entry name" value="Ankyrin_rpt-contain_sf"/>
</dbReference>
<feature type="region of interest" description="Disordered" evidence="6">
    <location>
        <begin position="255"/>
        <end position="300"/>
    </location>
</feature>
<feature type="compositionally biased region" description="Basic and acidic residues" evidence="6">
    <location>
        <begin position="155"/>
        <end position="181"/>
    </location>
</feature>
<evidence type="ECO:0000313" key="9">
    <source>
        <dbReference type="Proteomes" id="UP000838412"/>
    </source>
</evidence>
<dbReference type="PANTHER" id="PTHR24201:SF15">
    <property type="entry name" value="ANKYRIN REPEAT DOMAIN-CONTAINING PROTEIN 66"/>
    <property type="match status" value="1"/>
</dbReference>
<feature type="region of interest" description="Disordered" evidence="6">
    <location>
        <begin position="153"/>
        <end position="222"/>
    </location>
</feature>
<dbReference type="Gene3D" id="1.10.150.50">
    <property type="entry name" value="Transcription Factor, Ets-1"/>
    <property type="match status" value="1"/>
</dbReference>
<dbReference type="EMBL" id="OV696704">
    <property type="protein sequence ID" value="CAH1252463.1"/>
    <property type="molecule type" value="Genomic_DNA"/>
</dbReference>
<dbReference type="InterPro" id="IPR013761">
    <property type="entry name" value="SAM/pointed_sf"/>
</dbReference>
<dbReference type="PROSITE" id="PS50088">
    <property type="entry name" value="ANK_REPEAT"/>
    <property type="match status" value="2"/>
</dbReference>
<dbReference type="CDD" id="cd09517">
    <property type="entry name" value="SAM_USH1G_HARP"/>
    <property type="match status" value="1"/>
</dbReference>
<feature type="compositionally biased region" description="Polar residues" evidence="6">
    <location>
        <begin position="357"/>
        <end position="368"/>
    </location>
</feature>
<dbReference type="SMART" id="SM00454">
    <property type="entry name" value="SAM"/>
    <property type="match status" value="1"/>
</dbReference>
<dbReference type="GO" id="GO:0120025">
    <property type="term" value="C:plasma membrane bounded cell projection"/>
    <property type="evidence" value="ECO:0007669"/>
    <property type="project" value="UniProtKB-ARBA"/>
</dbReference>
<evidence type="ECO:0000256" key="1">
    <source>
        <dbReference type="ARBA" id="ARBA00004316"/>
    </source>
</evidence>
<keyword evidence="2" id="KW-0677">Repeat</keyword>
<dbReference type="SUPFAM" id="SSF48403">
    <property type="entry name" value="Ankyrin repeat"/>
    <property type="match status" value="1"/>
</dbReference>